<evidence type="ECO:0000256" key="1">
    <source>
        <dbReference type="SAM" id="MobiDB-lite"/>
    </source>
</evidence>
<keyword evidence="4" id="KW-1185">Reference proteome</keyword>
<evidence type="ECO:0000256" key="2">
    <source>
        <dbReference type="SAM" id="Phobius"/>
    </source>
</evidence>
<gene>
    <name evidence="3" type="ORF">M2280_005361</name>
</gene>
<dbReference type="Proteomes" id="UP001160334">
    <property type="component" value="Unassembled WGS sequence"/>
</dbReference>
<evidence type="ECO:0000313" key="4">
    <source>
        <dbReference type="Proteomes" id="UP001160334"/>
    </source>
</evidence>
<protein>
    <submittedName>
        <fullName evidence="3">Uncharacterized protein</fullName>
    </submittedName>
</protein>
<reference evidence="3 4" key="1">
    <citation type="submission" date="2023-04" db="EMBL/GenBank/DDBJ databases">
        <title>Forest soil microbial communities from Buena Vista Peninsula, Colon Province, Panama.</title>
        <authorList>
            <person name="Bouskill N."/>
        </authorList>
    </citation>
    <scope>NUCLEOTIDE SEQUENCE [LARGE SCALE GENOMIC DNA]</scope>
    <source>
        <strain evidence="3 4">CFH S0262</strain>
    </source>
</reference>
<organism evidence="3 4">
    <name type="scientific">Prescottella agglutinans</name>
    <dbReference type="NCBI Taxonomy" id="1644129"/>
    <lineage>
        <taxon>Bacteria</taxon>
        <taxon>Bacillati</taxon>
        <taxon>Actinomycetota</taxon>
        <taxon>Actinomycetes</taxon>
        <taxon>Mycobacteriales</taxon>
        <taxon>Nocardiaceae</taxon>
        <taxon>Prescottella</taxon>
    </lineage>
</organism>
<feature type="region of interest" description="Disordered" evidence="1">
    <location>
        <begin position="858"/>
        <end position="880"/>
    </location>
</feature>
<feature type="transmembrane region" description="Helical" evidence="2">
    <location>
        <begin position="534"/>
        <end position="555"/>
    </location>
</feature>
<feature type="transmembrane region" description="Helical" evidence="2">
    <location>
        <begin position="561"/>
        <end position="582"/>
    </location>
</feature>
<sequence length="880" mass="92797">MNSLTVFLAPPGAADGILDVLQDFSAVGLVDPFLWLQDEGGPLGEAVHVAGGRQSGTTVQTVLTERAYDRVRLAVIVPLIAGSSTVPISTERALGELLSSSSGVAQVIRLRLFVVRPGGPESVQPTVIEGTHNLLIAPEDSLGPGRGHILLNPSTDPIDIGRYAAPVVAGVVGLWTGAGHAPFDDMAVLPGESIRMVRSFYRRLDTAEMESGLRSRVFDLQSGLPLPRINGSTVVYADDSLLATQNMANAVWSKHHGVLKGPRVSAGVVTDEKIGASRAITMLLSFLGAALRNAPGQWYAAAVNRVSSATAGAVHGAVYGRVPSAYSVVVNGVTAEGIPANWEQVGLASNQISDVLLDVDANRSHEVRADLSDLWRDYAAGALTLCDAGDRAQGLPPIQIGASRGVLRSTADAVASEHDAFLVPDSVAPMVETRSVAASDPLGIEDLQRKLLEAERDAGVGHDARQTLGELSRWRARAQRSYGAQVGGTLALALGSARAEAADLLRRIEAAGDIDAIDGAATAKQKRLALWMKVLAGVFLTVLVIAAALTGTKVISFTTGAVIAAVALVSWAVATVWTFMIGQRELFRELNRRRAGVSAVEAAKTNLEAALRDLSRLTEAYGQYLSWSAALAAVLREPFGPARPEEERRALIESGLPLNTRLGIARPEESLLSDAALQIRRGLFGVGWLTGPWEGALGGAGETLGPLGHDLRGNPNAMFTQQGKGSGSGLDRWSARIASGEITLHGSDELWQNAIGHLDGPGNALSSALLDRVEVPNEGTPQVSNLTEFMAGVDSGRNPFGIQRFDEVLLTDEARSAGRATVAESSGEPVRTRLGQVAVLTQVSQGLPVYEFVFGDQTEPNPWDGSLPPEPEPPLSDMVF</sequence>
<comment type="caution">
    <text evidence="3">The sequence shown here is derived from an EMBL/GenBank/DDBJ whole genome shotgun (WGS) entry which is preliminary data.</text>
</comment>
<proteinExistence type="predicted"/>
<dbReference type="EMBL" id="JARXVC010000018">
    <property type="protein sequence ID" value="MDH6284109.1"/>
    <property type="molecule type" value="Genomic_DNA"/>
</dbReference>
<name>A0ABT6ML90_9NOCA</name>
<keyword evidence="2" id="KW-0472">Membrane</keyword>
<accession>A0ABT6ML90</accession>
<keyword evidence="2" id="KW-1133">Transmembrane helix</keyword>
<keyword evidence="2" id="KW-0812">Transmembrane</keyword>
<evidence type="ECO:0000313" key="3">
    <source>
        <dbReference type="EMBL" id="MDH6284109.1"/>
    </source>
</evidence>